<feature type="transmembrane region" description="Helical" evidence="10">
    <location>
        <begin position="107"/>
        <end position="125"/>
    </location>
</feature>
<dbReference type="InterPro" id="IPR000515">
    <property type="entry name" value="MetI-like"/>
</dbReference>
<keyword evidence="6 10" id="KW-0812">Transmembrane</keyword>
<dbReference type="InterPro" id="IPR043429">
    <property type="entry name" value="ArtM/GltK/GlnP/TcyL/YhdX-like"/>
</dbReference>
<evidence type="ECO:0000256" key="9">
    <source>
        <dbReference type="ARBA" id="ARBA00023136"/>
    </source>
</evidence>
<proteinExistence type="inferred from homology"/>
<dbReference type="Proteomes" id="UP000198307">
    <property type="component" value="Unassembled WGS sequence"/>
</dbReference>
<keyword evidence="13" id="KW-1185">Reference proteome</keyword>
<evidence type="ECO:0000256" key="5">
    <source>
        <dbReference type="ARBA" id="ARBA00022475"/>
    </source>
</evidence>
<dbReference type="InterPro" id="IPR035906">
    <property type="entry name" value="MetI-like_sf"/>
</dbReference>
<evidence type="ECO:0000259" key="11">
    <source>
        <dbReference type="PROSITE" id="PS50928"/>
    </source>
</evidence>
<organism evidence="12 13">
    <name type="scientific">Paracoccus seriniphilus</name>
    <dbReference type="NCBI Taxonomy" id="184748"/>
    <lineage>
        <taxon>Bacteria</taxon>
        <taxon>Pseudomonadati</taxon>
        <taxon>Pseudomonadota</taxon>
        <taxon>Alphaproteobacteria</taxon>
        <taxon>Rhodobacterales</taxon>
        <taxon>Paracoccaceae</taxon>
        <taxon>Paracoccus</taxon>
    </lineage>
</organism>
<sequence>MLEFTAPLFLSLQKATGLNFSPFFDEYDFGRLMTGLQTSLLLIVCVLVLSLVVGLLGAAAQRSRSRLLRFLVAAYIAVFRNTPPVVQLLFFYFGLGAFTPQIDMGGWYEPMISAFGWAVIALGIFGGSYNVEIFRAGIEAVPKTTSEATEALGFTPLQTFIHVTLPLALRFSLPSLASNLISLAKTTSIAYVIAVPEMTYALSGVWNDRLNVGEMMTLLFVYYIAVVAIIGAVMGQLERRLAVPGLGK</sequence>
<evidence type="ECO:0000256" key="7">
    <source>
        <dbReference type="ARBA" id="ARBA00022970"/>
    </source>
</evidence>
<dbReference type="PROSITE" id="PS50928">
    <property type="entry name" value="ABC_TM1"/>
    <property type="match status" value="1"/>
</dbReference>
<keyword evidence="7" id="KW-0029">Amino-acid transport</keyword>
<evidence type="ECO:0000256" key="4">
    <source>
        <dbReference type="ARBA" id="ARBA00022448"/>
    </source>
</evidence>
<keyword evidence="9 10" id="KW-0472">Membrane</keyword>
<dbReference type="Pfam" id="PF00528">
    <property type="entry name" value="BPD_transp_1"/>
    <property type="match status" value="1"/>
</dbReference>
<keyword evidence="5" id="KW-1003">Cell membrane</keyword>
<evidence type="ECO:0000256" key="2">
    <source>
        <dbReference type="ARBA" id="ARBA00004429"/>
    </source>
</evidence>
<evidence type="ECO:0000256" key="3">
    <source>
        <dbReference type="ARBA" id="ARBA00010072"/>
    </source>
</evidence>
<comment type="similarity">
    <text evidence="3">Belongs to the binding-protein-dependent transport system permease family. HisMQ subfamily.</text>
</comment>
<protein>
    <submittedName>
        <fullName evidence="12">Amino acid ABC transporter membrane protein 1, PAAT family</fullName>
    </submittedName>
</protein>
<keyword evidence="4 10" id="KW-0813">Transport</keyword>
<evidence type="ECO:0000256" key="1">
    <source>
        <dbReference type="ARBA" id="ARBA00003159"/>
    </source>
</evidence>
<accession>A0A239Q3P7</accession>
<feature type="transmembrane region" description="Helical" evidence="10">
    <location>
        <begin position="41"/>
        <end position="60"/>
    </location>
</feature>
<gene>
    <name evidence="12" type="ORF">SAMN05444959_1308</name>
</gene>
<dbReference type="PANTHER" id="PTHR30614">
    <property type="entry name" value="MEMBRANE COMPONENT OF AMINO ACID ABC TRANSPORTER"/>
    <property type="match status" value="1"/>
</dbReference>
<reference evidence="12 13" key="1">
    <citation type="submission" date="2017-07" db="EMBL/GenBank/DDBJ databases">
        <authorList>
            <person name="Sun Z.S."/>
            <person name="Albrecht U."/>
            <person name="Echele G."/>
            <person name="Lee C.C."/>
        </authorList>
    </citation>
    <scope>NUCLEOTIDE SEQUENCE [LARGE SCALE GENOMIC DNA]</scope>
    <source>
        <strain evidence="12 13">DSM 14827</strain>
    </source>
</reference>
<evidence type="ECO:0000256" key="6">
    <source>
        <dbReference type="ARBA" id="ARBA00022692"/>
    </source>
</evidence>
<dbReference type="Gene3D" id="1.10.3720.10">
    <property type="entry name" value="MetI-like"/>
    <property type="match status" value="1"/>
</dbReference>
<comment type="function">
    <text evidence="1">Part of the binding-protein-dependent transport system for glutamine; probably responsible for the translocation of the substrate across the membrane.</text>
</comment>
<keyword evidence="8 10" id="KW-1133">Transmembrane helix</keyword>
<feature type="transmembrane region" description="Helical" evidence="10">
    <location>
        <begin position="72"/>
        <end position="95"/>
    </location>
</feature>
<dbReference type="NCBIfam" id="TIGR01726">
    <property type="entry name" value="HEQRo_perm_3TM"/>
    <property type="match status" value="1"/>
</dbReference>
<dbReference type="OrthoDB" id="9808674at2"/>
<feature type="domain" description="ABC transmembrane type-1" evidence="11">
    <location>
        <begin position="36"/>
        <end position="231"/>
    </location>
</feature>
<dbReference type="PANTHER" id="PTHR30614:SF20">
    <property type="entry name" value="GLUTAMINE TRANSPORT SYSTEM PERMEASE PROTEIN GLNP"/>
    <property type="match status" value="1"/>
</dbReference>
<dbReference type="GO" id="GO:0022857">
    <property type="term" value="F:transmembrane transporter activity"/>
    <property type="evidence" value="ECO:0007669"/>
    <property type="project" value="InterPro"/>
</dbReference>
<dbReference type="CDD" id="cd06261">
    <property type="entry name" value="TM_PBP2"/>
    <property type="match status" value="1"/>
</dbReference>
<dbReference type="RefSeq" id="WP_089346103.1">
    <property type="nucleotide sequence ID" value="NZ_CP067131.1"/>
</dbReference>
<dbReference type="GO" id="GO:0006865">
    <property type="term" value="P:amino acid transport"/>
    <property type="evidence" value="ECO:0007669"/>
    <property type="project" value="UniProtKB-KW"/>
</dbReference>
<feature type="transmembrane region" description="Helical" evidence="10">
    <location>
        <begin position="215"/>
        <end position="234"/>
    </location>
</feature>
<evidence type="ECO:0000313" key="13">
    <source>
        <dbReference type="Proteomes" id="UP000198307"/>
    </source>
</evidence>
<name>A0A239Q3P7_9RHOB</name>
<dbReference type="AlphaFoldDB" id="A0A239Q3P7"/>
<evidence type="ECO:0000313" key="12">
    <source>
        <dbReference type="EMBL" id="SNT76822.1"/>
    </source>
</evidence>
<dbReference type="EMBL" id="FZQB01000030">
    <property type="protein sequence ID" value="SNT76822.1"/>
    <property type="molecule type" value="Genomic_DNA"/>
</dbReference>
<dbReference type="GO" id="GO:0043190">
    <property type="term" value="C:ATP-binding cassette (ABC) transporter complex"/>
    <property type="evidence" value="ECO:0007669"/>
    <property type="project" value="InterPro"/>
</dbReference>
<dbReference type="InterPro" id="IPR010065">
    <property type="entry name" value="AA_ABC_transptr_permease_3TM"/>
</dbReference>
<evidence type="ECO:0000256" key="8">
    <source>
        <dbReference type="ARBA" id="ARBA00022989"/>
    </source>
</evidence>
<evidence type="ECO:0000256" key="10">
    <source>
        <dbReference type="RuleBase" id="RU363032"/>
    </source>
</evidence>
<comment type="subcellular location">
    <subcellularLocation>
        <location evidence="2">Cell inner membrane</location>
        <topology evidence="2">Multi-pass membrane protein</topology>
    </subcellularLocation>
    <subcellularLocation>
        <location evidence="10">Cell membrane</location>
        <topology evidence="10">Multi-pass membrane protein</topology>
    </subcellularLocation>
</comment>
<dbReference type="SUPFAM" id="SSF161098">
    <property type="entry name" value="MetI-like"/>
    <property type="match status" value="1"/>
</dbReference>